<dbReference type="SUPFAM" id="SSF63848">
    <property type="entry name" value="Cell-division inhibitor MinC, C-terminal domain"/>
    <property type="match status" value="1"/>
</dbReference>
<dbReference type="InterPro" id="IPR055219">
    <property type="entry name" value="MinC_N_1"/>
</dbReference>
<dbReference type="GO" id="GO:1901891">
    <property type="term" value="P:regulation of cell septum assembly"/>
    <property type="evidence" value="ECO:0007669"/>
    <property type="project" value="InterPro"/>
</dbReference>
<dbReference type="Gene3D" id="2.160.20.70">
    <property type="match status" value="1"/>
</dbReference>
<evidence type="ECO:0000313" key="9">
    <source>
        <dbReference type="Proteomes" id="UP000005384"/>
    </source>
</evidence>
<dbReference type="Proteomes" id="UP000005384">
    <property type="component" value="Unassembled WGS sequence"/>
</dbReference>
<keyword evidence="3" id="KW-0717">Septation</keyword>
<dbReference type="EMBL" id="ADLN01000059">
    <property type="protein sequence ID" value="EHI59380.1"/>
    <property type="molecule type" value="Genomic_DNA"/>
</dbReference>
<evidence type="ECO:0000313" key="8">
    <source>
        <dbReference type="EMBL" id="EHI59380.1"/>
    </source>
</evidence>
<dbReference type="InterPro" id="IPR016098">
    <property type="entry name" value="CAP/MinC_C"/>
</dbReference>
<evidence type="ECO:0000259" key="6">
    <source>
        <dbReference type="Pfam" id="PF03775"/>
    </source>
</evidence>
<dbReference type="GO" id="GO:0000902">
    <property type="term" value="P:cell morphogenesis"/>
    <property type="evidence" value="ECO:0007669"/>
    <property type="project" value="InterPro"/>
</dbReference>
<keyword evidence="4" id="KW-0131">Cell cycle</keyword>
<dbReference type="HAMAP" id="MF_00267">
    <property type="entry name" value="MinC"/>
    <property type="match status" value="1"/>
</dbReference>
<dbReference type="InterPro" id="IPR036145">
    <property type="entry name" value="MinC_C_sf"/>
</dbReference>
<evidence type="ECO:0000256" key="1">
    <source>
        <dbReference type="ARBA" id="ARBA00006291"/>
    </source>
</evidence>
<evidence type="ECO:0000256" key="5">
    <source>
        <dbReference type="ARBA" id="ARBA00046874"/>
    </source>
</evidence>
<sequence>MSSTVVIKSNKSGMSVFLDPNIPLEQLLEDVARKFRESAKFWGSVQMTLTLEGRDLTPEEEFQIVNVITEHSQIEVLCLLDKDANRIKECEKALNEKLMELSSTTGQFFRGNLREGESLESESSIVIIGDVGKGAKVTAKGNVIVLGHLMGSVTAGVAGNEDAVIVAFEMAPTQLRIADYAGKSQPKSKKLGRGPMMACVENSSI</sequence>
<comment type="caution">
    <text evidence="8">The sequence shown here is derived from an EMBL/GenBank/DDBJ whole genome shotgun (WGS) entry which is preliminary data.</text>
</comment>
<accession>G5IGH8</accession>
<dbReference type="Pfam" id="PF22642">
    <property type="entry name" value="MinC_N_1"/>
    <property type="match status" value="1"/>
</dbReference>
<evidence type="ECO:0000259" key="7">
    <source>
        <dbReference type="Pfam" id="PF22642"/>
    </source>
</evidence>
<gene>
    <name evidence="8" type="ORF">HMPREF9473_02606</name>
</gene>
<dbReference type="InterPro" id="IPR013033">
    <property type="entry name" value="MinC"/>
</dbReference>
<reference evidence="8 9" key="1">
    <citation type="submission" date="2011-08" db="EMBL/GenBank/DDBJ databases">
        <title>The Genome Sequence of Clostridium hathewayi WAL-18680.</title>
        <authorList>
            <consortium name="The Broad Institute Genome Sequencing Platform"/>
            <person name="Earl A."/>
            <person name="Ward D."/>
            <person name="Feldgarden M."/>
            <person name="Gevers D."/>
            <person name="Finegold S.M."/>
            <person name="Summanen P.H."/>
            <person name="Molitoris D.R."/>
            <person name="Song M."/>
            <person name="Daigneault M."/>
            <person name="Allen-Vercoe E."/>
            <person name="Young S.K."/>
            <person name="Zeng Q."/>
            <person name="Gargeya S."/>
            <person name="Fitzgerald M."/>
            <person name="Haas B."/>
            <person name="Abouelleil A."/>
            <person name="Alvarado L."/>
            <person name="Arachchi H.M."/>
            <person name="Berlin A."/>
            <person name="Brown A."/>
            <person name="Chapman S.B."/>
            <person name="Chen Z."/>
            <person name="Dunbar C."/>
            <person name="Freedman E."/>
            <person name="Gearin G."/>
            <person name="Gellesch M."/>
            <person name="Goldberg J."/>
            <person name="Griggs A."/>
            <person name="Gujja S."/>
            <person name="Heiman D."/>
            <person name="Howarth C."/>
            <person name="Larson L."/>
            <person name="Lui A."/>
            <person name="MacDonald P.J.P."/>
            <person name="Montmayeur A."/>
            <person name="Murphy C."/>
            <person name="Neiman D."/>
            <person name="Pearson M."/>
            <person name="Priest M."/>
            <person name="Roberts A."/>
            <person name="Saif S."/>
            <person name="Shea T."/>
            <person name="Shenoy N."/>
            <person name="Sisk P."/>
            <person name="Stolte C."/>
            <person name="Sykes S."/>
            <person name="Wortman J."/>
            <person name="Nusbaum C."/>
            <person name="Birren B."/>
        </authorList>
    </citation>
    <scope>NUCLEOTIDE SEQUENCE [LARGE SCALE GENOMIC DNA]</scope>
    <source>
        <strain evidence="8 9">WAL-18680</strain>
    </source>
</reference>
<organism evidence="8 9">
    <name type="scientific">Hungatella hathewayi WAL-18680</name>
    <dbReference type="NCBI Taxonomy" id="742737"/>
    <lineage>
        <taxon>Bacteria</taxon>
        <taxon>Bacillati</taxon>
        <taxon>Bacillota</taxon>
        <taxon>Clostridia</taxon>
        <taxon>Lachnospirales</taxon>
        <taxon>Lachnospiraceae</taxon>
        <taxon>Hungatella</taxon>
    </lineage>
</organism>
<dbReference type="GO" id="GO:0000917">
    <property type="term" value="P:division septum assembly"/>
    <property type="evidence" value="ECO:0007669"/>
    <property type="project" value="UniProtKB-KW"/>
</dbReference>
<dbReference type="HOGENOM" id="CLU_048711_2_2_9"/>
<dbReference type="InterPro" id="IPR005526">
    <property type="entry name" value="Septum_form_inhib_MinC_C"/>
</dbReference>
<comment type="similarity">
    <text evidence="1">Belongs to the MinC family.</text>
</comment>
<evidence type="ECO:0000256" key="2">
    <source>
        <dbReference type="ARBA" id="ARBA00022618"/>
    </source>
</evidence>
<name>G5IGH8_9FIRM</name>
<dbReference type="RefSeq" id="WP_006780585.1">
    <property type="nucleotide sequence ID" value="NZ_JH379027.1"/>
</dbReference>
<dbReference type="PANTHER" id="PTHR34108:SF1">
    <property type="entry name" value="SEPTUM SITE-DETERMINING PROTEIN MINC"/>
    <property type="match status" value="1"/>
</dbReference>
<keyword evidence="2" id="KW-0132">Cell division</keyword>
<proteinExistence type="inferred from homology"/>
<feature type="domain" description="Septum site-determining protein MinC N-terminal" evidence="7">
    <location>
        <begin position="5"/>
        <end position="76"/>
    </location>
</feature>
<dbReference type="PANTHER" id="PTHR34108">
    <property type="entry name" value="SEPTUM SITE-DETERMINING PROTEIN MINC"/>
    <property type="match status" value="1"/>
</dbReference>
<evidence type="ECO:0000256" key="3">
    <source>
        <dbReference type="ARBA" id="ARBA00023210"/>
    </source>
</evidence>
<evidence type="ECO:0000256" key="4">
    <source>
        <dbReference type="ARBA" id="ARBA00023306"/>
    </source>
</evidence>
<feature type="non-terminal residue" evidence="8">
    <location>
        <position position="205"/>
    </location>
</feature>
<feature type="domain" description="Septum formation inhibitor MinC C-terminal" evidence="6">
    <location>
        <begin position="109"/>
        <end position="202"/>
    </location>
</feature>
<dbReference type="Pfam" id="PF03775">
    <property type="entry name" value="MinC_C"/>
    <property type="match status" value="1"/>
</dbReference>
<dbReference type="AlphaFoldDB" id="G5IGH8"/>
<comment type="subunit">
    <text evidence="5">Interacts with MinD and FtsZ.</text>
</comment>
<dbReference type="Gene3D" id="3.30.160.540">
    <property type="match status" value="1"/>
</dbReference>
<protein>
    <submittedName>
        <fullName evidence="8">Uncharacterized protein</fullName>
    </submittedName>
</protein>
<keyword evidence="9" id="KW-1185">Reference proteome</keyword>